<keyword evidence="4" id="KW-1185">Reference proteome</keyword>
<evidence type="ECO:0000256" key="2">
    <source>
        <dbReference type="SAM" id="MobiDB-lite"/>
    </source>
</evidence>
<evidence type="ECO:0000313" key="4">
    <source>
        <dbReference type="Proteomes" id="UP000481153"/>
    </source>
</evidence>
<feature type="compositionally biased region" description="Basic and acidic residues" evidence="2">
    <location>
        <begin position="91"/>
        <end position="115"/>
    </location>
</feature>
<reference evidence="3 4" key="1">
    <citation type="submission" date="2019-07" db="EMBL/GenBank/DDBJ databases">
        <title>Genomics analysis of Aphanomyces spp. identifies a new class of oomycete effector associated with host adaptation.</title>
        <authorList>
            <person name="Gaulin E."/>
        </authorList>
    </citation>
    <scope>NUCLEOTIDE SEQUENCE [LARGE SCALE GENOMIC DNA]</scope>
    <source>
        <strain evidence="3 4">ATCC 201684</strain>
    </source>
</reference>
<sequence length="326" mass="37463">MERKGQLSFILNEPPPLSAYALPRLDEYTRLPPLAKKRPLDALSPSETVKSTTASIAYSPVKKQLTKRSEKCPVPLGDGLFAKRGVAPKTPLDKRRYNRERQQNLRKQENLERQTLRHQAQELEREWERLSHQKRLRMSNSPLMPQSAASMHHLLNARVAGYTAFAQSIQEWVAKILQDVDADMEWLQSLEKMSDGSSSACTNAQPLVYSALDVDLSGLPPSSRKRMYNRLRQRLYRQRELREVELLHEQVRELSEQVELWKTNPRAAAAQMGEASEKLRTALRHNDQLKARVQQYVQFAAQVHEWVRTSSSQLEDDFPLVASLSS</sequence>
<dbReference type="EMBL" id="VJMJ01000089">
    <property type="protein sequence ID" value="KAF0736211.1"/>
    <property type="molecule type" value="Genomic_DNA"/>
</dbReference>
<dbReference type="AlphaFoldDB" id="A0A6G0X842"/>
<protein>
    <recommendedName>
        <fullName evidence="5">BZIP domain-containing protein</fullName>
    </recommendedName>
</protein>
<proteinExistence type="predicted"/>
<name>A0A6G0X842_9STRA</name>
<evidence type="ECO:0000256" key="1">
    <source>
        <dbReference type="SAM" id="Coils"/>
    </source>
</evidence>
<accession>A0A6G0X842</accession>
<keyword evidence="1" id="KW-0175">Coiled coil</keyword>
<evidence type="ECO:0000313" key="3">
    <source>
        <dbReference type="EMBL" id="KAF0736211.1"/>
    </source>
</evidence>
<evidence type="ECO:0008006" key="5">
    <source>
        <dbReference type="Google" id="ProtNLM"/>
    </source>
</evidence>
<feature type="coiled-coil region" evidence="1">
    <location>
        <begin position="237"/>
        <end position="292"/>
    </location>
</feature>
<dbReference type="VEuPathDB" id="FungiDB:AeMF1_004471"/>
<comment type="caution">
    <text evidence="3">The sequence shown here is derived from an EMBL/GenBank/DDBJ whole genome shotgun (WGS) entry which is preliminary data.</text>
</comment>
<organism evidence="3 4">
    <name type="scientific">Aphanomyces euteiches</name>
    <dbReference type="NCBI Taxonomy" id="100861"/>
    <lineage>
        <taxon>Eukaryota</taxon>
        <taxon>Sar</taxon>
        <taxon>Stramenopiles</taxon>
        <taxon>Oomycota</taxon>
        <taxon>Saprolegniomycetes</taxon>
        <taxon>Saprolegniales</taxon>
        <taxon>Verrucalvaceae</taxon>
        <taxon>Aphanomyces</taxon>
    </lineage>
</organism>
<gene>
    <name evidence="3" type="ORF">Ae201684_007234</name>
</gene>
<feature type="region of interest" description="Disordered" evidence="2">
    <location>
        <begin position="83"/>
        <end position="115"/>
    </location>
</feature>
<dbReference type="Proteomes" id="UP000481153">
    <property type="component" value="Unassembled WGS sequence"/>
</dbReference>